<dbReference type="PANTHER" id="PTHR43836:SF2">
    <property type="entry name" value="CATECHOL O-METHYLTRANSFERASE 1-RELATED"/>
    <property type="match status" value="1"/>
</dbReference>
<dbReference type="PROSITE" id="PS51682">
    <property type="entry name" value="SAM_OMT_I"/>
    <property type="match status" value="1"/>
</dbReference>
<evidence type="ECO:0000256" key="3">
    <source>
        <dbReference type="ARBA" id="ARBA00022679"/>
    </source>
</evidence>
<evidence type="ECO:0000256" key="5">
    <source>
        <dbReference type="ARBA" id="ARBA00022939"/>
    </source>
</evidence>
<dbReference type="EC" id="2.1.1.6" evidence="1"/>
<evidence type="ECO:0000313" key="8">
    <source>
        <dbReference type="Proteomes" id="UP000604046"/>
    </source>
</evidence>
<reference evidence="7" key="1">
    <citation type="submission" date="2021-02" db="EMBL/GenBank/DDBJ databases">
        <authorList>
            <person name="Dougan E. K."/>
            <person name="Rhodes N."/>
            <person name="Thang M."/>
            <person name="Chan C."/>
        </authorList>
    </citation>
    <scope>NUCLEOTIDE SEQUENCE</scope>
</reference>
<accession>A0A812QAY9</accession>
<dbReference type="Gene3D" id="1.25.40.10">
    <property type="entry name" value="Tetratricopeptide repeat domain"/>
    <property type="match status" value="2"/>
</dbReference>
<comment type="similarity">
    <text evidence="6">Belongs to the class I-like SAM-binding methyltransferase superfamily. Cation-dependent O-methyltransferase family.</text>
</comment>
<dbReference type="Proteomes" id="UP000604046">
    <property type="component" value="Unassembled WGS sequence"/>
</dbReference>
<dbReference type="AlphaFoldDB" id="A0A812QAY9"/>
<keyword evidence="2" id="KW-0489">Methyltransferase</keyword>
<sequence>MAQRSLGSRELAREIGALGHRSQWRDAIARLEEWRKRGSEPSAVAFNALVAALARGHRVQRAGTLLQDLRREQLDLDLEAYGGAITACANGAFWAEALGFLEEVLQSELLEDSAVFNQALASCWRGNWQLAQALLARMDSHAVPRSVVSFEKASAACNRAGRWQEALHLFDEAWEALCPPNAPMFRDVCQSCADGTAWEAGPSIACICCRDDDRLVTWLQDFLKCHVGIVHGHLMVVDALNAEKARHELQQSLLTLALPLFVSLAKARYTAGIYWAEDTAKIDQYLTQDEGGVSYPTVQRRSVVSAAAVSLCLRGRSMFGELVCSAADAAAWREALHLQQEHLDPVSPGPPPGLLDKDALSTLLALWEAKGLVHPQRRLLCRLGDAVRARRDAVQRRLNRPMAEVQVANAVGTVLAWRTERQAAGLPPQAATFARRLRDAMQNQFANGDAKGALPYQKDLNLLSHVVLKADPKCGAAAICEVLEQVAQKRWRRDRLWIDMPGGDKAALCAAALRGAAPEQVLEIGTACGYASLKLALEFPRASIHTVEEDVLRVAIARCNIAMAALSARIQVWLGSSSEVIPRLPGRFGAVLLDSDGSRYLQDLGLLAEQGLLATRPVVVANHVLKPGAPELLSQLRHFAATQVISVPEFQMPVEDWISVSILLKPPGALPVAGKGVRQLTELSRNIRSRANDAGSRKASKALDDWKQFVASMKRGLAKEGVVPTAAVATVAQEKAAAARRGQLGVSSALPGHTP</sequence>
<dbReference type="InterPro" id="IPR002935">
    <property type="entry name" value="SAM_O-MeTrfase"/>
</dbReference>
<organism evidence="7 8">
    <name type="scientific">Symbiodinium natans</name>
    <dbReference type="NCBI Taxonomy" id="878477"/>
    <lineage>
        <taxon>Eukaryota</taxon>
        <taxon>Sar</taxon>
        <taxon>Alveolata</taxon>
        <taxon>Dinophyceae</taxon>
        <taxon>Suessiales</taxon>
        <taxon>Symbiodiniaceae</taxon>
        <taxon>Symbiodinium</taxon>
    </lineage>
</organism>
<dbReference type="GO" id="GO:0016206">
    <property type="term" value="F:catechol O-methyltransferase activity"/>
    <property type="evidence" value="ECO:0007669"/>
    <property type="project" value="UniProtKB-EC"/>
</dbReference>
<dbReference type="InterPro" id="IPR029063">
    <property type="entry name" value="SAM-dependent_MTases_sf"/>
</dbReference>
<keyword evidence="5" id="KW-0128">Catecholamine metabolism</keyword>
<dbReference type="GO" id="GO:0006584">
    <property type="term" value="P:catecholamine metabolic process"/>
    <property type="evidence" value="ECO:0007669"/>
    <property type="project" value="UniProtKB-KW"/>
</dbReference>
<evidence type="ECO:0000256" key="4">
    <source>
        <dbReference type="ARBA" id="ARBA00022691"/>
    </source>
</evidence>
<dbReference type="SUPFAM" id="SSF53335">
    <property type="entry name" value="S-adenosyl-L-methionine-dependent methyltransferases"/>
    <property type="match status" value="1"/>
</dbReference>
<keyword evidence="3" id="KW-0808">Transferase</keyword>
<keyword evidence="4" id="KW-0949">S-adenosyl-L-methionine</keyword>
<evidence type="ECO:0000256" key="2">
    <source>
        <dbReference type="ARBA" id="ARBA00022603"/>
    </source>
</evidence>
<dbReference type="InterPro" id="IPR011990">
    <property type="entry name" value="TPR-like_helical_dom_sf"/>
</dbReference>
<name>A0A812QAY9_9DINO</name>
<dbReference type="PANTHER" id="PTHR43836">
    <property type="entry name" value="CATECHOL O-METHYLTRANSFERASE 1-RELATED"/>
    <property type="match status" value="1"/>
</dbReference>
<dbReference type="EMBL" id="CAJNDS010002205">
    <property type="protein sequence ID" value="CAE7371696.1"/>
    <property type="molecule type" value="Genomic_DNA"/>
</dbReference>
<proteinExistence type="inferred from homology"/>
<gene>
    <name evidence="7" type="primary">COMT</name>
    <name evidence="7" type="ORF">SNAT2548_LOCUS20295</name>
</gene>
<dbReference type="OrthoDB" id="436948at2759"/>
<keyword evidence="8" id="KW-1185">Reference proteome</keyword>
<dbReference type="GO" id="GO:0032259">
    <property type="term" value="P:methylation"/>
    <property type="evidence" value="ECO:0007669"/>
    <property type="project" value="UniProtKB-KW"/>
</dbReference>
<protein>
    <recommendedName>
        <fullName evidence="1">catechol O-methyltransferase</fullName>
        <ecNumber evidence="1">2.1.1.6</ecNumber>
    </recommendedName>
</protein>
<comment type="caution">
    <text evidence="7">The sequence shown here is derived from an EMBL/GenBank/DDBJ whole genome shotgun (WGS) entry which is preliminary data.</text>
</comment>
<evidence type="ECO:0000313" key="7">
    <source>
        <dbReference type="EMBL" id="CAE7371696.1"/>
    </source>
</evidence>
<evidence type="ECO:0000256" key="1">
    <source>
        <dbReference type="ARBA" id="ARBA00012880"/>
    </source>
</evidence>
<evidence type="ECO:0000256" key="6">
    <source>
        <dbReference type="ARBA" id="ARBA00023453"/>
    </source>
</evidence>
<dbReference type="Gene3D" id="3.40.50.150">
    <property type="entry name" value="Vaccinia Virus protein VP39"/>
    <property type="match status" value="1"/>
</dbReference>